<name>A0A183M846_9TREM</name>
<protein>
    <submittedName>
        <fullName evidence="1">Uncharacterized protein</fullName>
    </submittedName>
</protein>
<dbReference type="STRING" id="48269.A0A183M846"/>
<gene>
    <name evidence="1" type="ORF">SMRZ_LOCUS12221</name>
</gene>
<evidence type="ECO:0000313" key="2">
    <source>
        <dbReference type="Proteomes" id="UP000277204"/>
    </source>
</evidence>
<keyword evidence="2" id="KW-1185">Reference proteome</keyword>
<dbReference type="Proteomes" id="UP000277204">
    <property type="component" value="Unassembled WGS sequence"/>
</dbReference>
<sequence length="128" mass="14156">MLANPMKMFPSVMTNIPIDGNIQTYTGHEELGSPTRILTNNALLSYHQPTVISPLISGLQEPHHQHSHSLLNQMDHATMNINNNSNTFTPSRLHLLSNTSMGISPCGIYNKRDSSIPHVLSNSGKRMV</sequence>
<organism evidence="1 2">
    <name type="scientific">Schistosoma margrebowiei</name>
    <dbReference type="NCBI Taxonomy" id="48269"/>
    <lineage>
        <taxon>Eukaryota</taxon>
        <taxon>Metazoa</taxon>
        <taxon>Spiralia</taxon>
        <taxon>Lophotrochozoa</taxon>
        <taxon>Platyhelminthes</taxon>
        <taxon>Trematoda</taxon>
        <taxon>Digenea</taxon>
        <taxon>Strigeidida</taxon>
        <taxon>Schistosomatoidea</taxon>
        <taxon>Schistosomatidae</taxon>
        <taxon>Schistosoma</taxon>
    </lineage>
</organism>
<dbReference type="EMBL" id="UZAI01007490">
    <property type="protein sequence ID" value="VDO99253.1"/>
    <property type="molecule type" value="Genomic_DNA"/>
</dbReference>
<evidence type="ECO:0000313" key="1">
    <source>
        <dbReference type="EMBL" id="VDO99253.1"/>
    </source>
</evidence>
<proteinExistence type="predicted"/>
<dbReference type="AlphaFoldDB" id="A0A183M846"/>
<accession>A0A183M846</accession>
<reference evidence="1 2" key="1">
    <citation type="submission" date="2018-11" db="EMBL/GenBank/DDBJ databases">
        <authorList>
            <consortium name="Pathogen Informatics"/>
        </authorList>
    </citation>
    <scope>NUCLEOTIDE SEQUENCE [LARGE SCALE GENOMIC DNA]</scope>
    <source>
        <strain evidence="1 2">Zambia</strain>
    </source>
</reference>